<evidence type="ECO:0000259" key="3">
    <source>
        <dbReference type="Pfam" id="PF12697"/>
    </source>
</evidence>
<evidence type="ECO:0000256" key="2">
    <source>
        <dbReference type="ARBA" id="ARBA00038115"/>
    </source>
</evidence>
<dbReference type="HOGENOM" id="CLU_048587_1_0_11"/>
<evidence type="ECO:0000313" key="5">
    <source>
        <dbReference type="Proteomes" id="UP000004816"/>
    </source>
</evidence>
<dbReference type="Pfam" id="PF12697">
    <property type="entry name" value="Abhydrolase_6"/>
    <property type="match status" value="1"/>
</dbReference>
<dbReference type="InterPro" id="IPR050261">
    <property type="entry name" value="FrsA_esterase"/>
</dbReference>
<dbReference type="EMBL" id="ACZI02000003">
    <property type="protein sequence ID" value="EFV14119.2"/>
    <property type="molecule type" value="Genomic_DNA"/>
</dbReference>
<feature type="domain" description="AB hydrolase-1" evidence="3">
    <location>
        <begin position="2"/>
        <end position="251"/>
    </location>
</feature>
<evidence type="ECO:0000256" key="1">
    <source>
        <dbReference type="ARBA" id="ARBA00022801"/>
    </source>
</evidence>
<dbReference type="AlphaFoldDB" id="E5XNK7"/>
<dbReference type="PANTHER" id="PTHR22946:SF9">
    <property type="entry name" value="POLYKETIDE TRANSFERASE AF380"/>
    <property type="match status" value="1"/>
</dbReference>
<gene>
    <name evidence="4" type="ORF">HMPREF9336_01036</name>
</gene>
<accession>E5XNK7</accession>
<dbReference type="PANTHER" id="PTHR22946">
    <property type="entry name" value="DIENELACTONE HYDROLASE DOMAIN-CONTAINING PROTEIN-RELATED"/>
    <property type="match status" value="1"/>
</dbReference>
<sequence length="270" mass="29778">MAHGLGGVKEVRLDAFAERFRSAGYSCLVFDYRHFGESGGEPRELLDVRLQQEDWRSAVAFARSRDGFSADRVVLWGTSFAGGHVIVTAADDPKVVAVIAQCPFTDGPASALALNPRDSIRLAPQVLRDLVAMWRRRPPVRVQIDGLPGQLALLTARDTKPGYEMLLAASGISDLPRRVPARAVPQIMRYIPGRRAKDVRCPILFCVCAHDSVAPAQASVRHARKAPLGEVKIYDAGHFDIYLGEHFERVVGDQIAFLNTHVRTRLGTHH</sequence>
<reference evidence="4 5" key="1">
    <citation type="journal article" date="2011" name="Stand. Genomic Sci.">
        <title>High quality draft genome sequence of Segniliparus rugosus CDC 945(T)= (ATCC BAA-974(T)).</title>
        <authorList>
            <person name="Earl A.M."/>
            <person name="Desjardins C.A."/>
            <person name="Fitzgerald M.G."/>
            <person name="Arachchi H.M."/>
            <person name="Zeng Q."/>
            <person name="Mehta T."/>
            <person name="Griggs A."/>
            <person name="Birren B.W."/>
            <person name="Toney N.C."/>
            <person name="Carr J."/>
            <person name="Posey J."/>
            <person name="Butler W.R."/>
        </authorList>
    </citation>
    <scope>NUCLEOTIDE SEQUENCE [LARGE SCALE GENOMIC DNA]</scope>
    <source>
        <strain evidence="5">ATCC BAA-974 / DSM 45345 / CCUG 50838 / CIP 108380 / JCM 13579 / CDC 945</strain>
    </source>
</reference>
<dbReference type="Gene3D" id="1.10.10.800">
    <property type="match status" value="1"/>
</dbReference>
<protein>
    <recommendedName>
        <fullName evidence="3">AB hydrolase-1 domain-containing protein</fullName>
    </recommendedName>
</protein>
<dbReference type="SUPFAM" id="SSF53474">
    <property type="entry name" value="alpha/beta-Hydrolases"/>
    <property type="match status" value="1"/>
</dbReference>
<evidence type="ECO:0000313" key="4">
    <source>
        <dbReference type="EMBL" id="EFV14119.2"/>
    </source>
</evidence>
<name>E5XNK7_SEGRC</name>
<dbReference type="STRING" id="679197.HMPREF9336_01036"/>
<comment type="similarity">
    <text evidence="2">Belongs to the AB hydrolase superfamily. FUS2 hydrolase family.</text>
</comment>
<keyword evidence="1" id="KW-0378">Hydrolase</keyword>
<comment type="caution">
    <text evidence="4">The sequence shown here is derived from an EMBL/GenBank/DDBJ whole genome shotgun (WGS) entry which is preliminary data.</text>
</comment>
<dbReference type="InterPro" id="IPR029058">
    <property type="entry name" value="AB_hydrolase_fold"/>
</dbReference>
<proteinExistence type="inferred from homology"/>
<dbReference type="InterPro" id="IPR000073">
    <property type="entry name" value="AB_hydrolase_1"/>
</dbReference>
<dbReference type="Gene3D" id="3.40.50.1820">
    <property type="entry name" value="alpha/beta hydrolase"/>
    <property type="match status" value="1"/>
</dbReference>
<dbReference type="GO" id="GO:0052689">
    <property type="term" value="F:carboxylic ester hydrolase activity"/>
    <property type="evidence" value="ECO:0007669"/>
    <property type="project" value="UniProtKB-ARBA"/>
</dbReference>
<dbReference type="Proteomes" id="UP000004816">
    <property type="component" value="Unassembled WGS sequence"/>
</dbReference>
<keyword evidence="5" id="KW-1185">Reference proteome</keyword>
<organism evidence="4 5">
    <name type="scientific">Segniliparus rugosus (strain ATCC BAA-974 / DSM 45345 / CCUG 50838 / CIP 108380 / JCM 13579 / CDC 945)</name>
    <dbReference type="NCBI Taxonomy" id="679197"/>
    <lineage>
        <taxon>Bacteria</taxon>
        <taxon>Bacillati</taxon>
        <taxon>Actinomycetota</taxon>
        <taxon>Actinomycetes</taxon>
        <taxon>Mycobacteriales</taxon>
        <taxon>Segniliparaceae</taxon>
        <taxon>Segniliparus</taxon>
    </lineage>
</organism>
<dbReference type="eggNOG" id="COG1073">
    <property type="taxonomic scope" value="Bacteria"/>
</dbReference>